<sequence length="116" mass="13341">MLHILTHSFLYLLQCMYVCVLVNVCEYCHSDIPCLHYLVSVLVYAILRLFFNIKHHKAHLLECSTFQLILFVQFVTCVGMFVCVSISPLDVITRAPGVSCFVLMYATLRRSLHEAL</sequence>
<feature type="transmembrane region" description="Helical" evidence="1">
    <location>
        <begin position="65"/>
        <end position="85"/>
    </location>
</feature>
<feature type="transmembrane region" description="Helical" evidence="1">
    <location>
        <begin position="35"/>
        <end position="53"/>
    </location>
</feature>
<evidence type="ECO:0000313" key="2">
    <source>
        <dbReference type="EMBL" id="JAR92068.1"/>
    </source>
</evidence>
<evidence type="ECO:0000256" key="1">
    <source>
        <dbReference type="SAM" id="Phobius"/>
    </source>
</evidence>
<keyword evidence="1" id="KW-1133">Transmembrane helix</keyword>
<dbReference type="AlphaFoldDB" id="A0A147BMQ0"/>
<accession>A0A147BMQ0</accession>
<feature type="transmembrane region" description="Helical" evidence="1">
    <location>
        <begin position="9"/>
        <end position="29"/>
    </location>
</feature>
<keyword evidence="1" id="KW-0472">Membrane</keyword>
<protein>
    <submittedName>
        <fullName evidence="2">Uncharacterized protein</fullName>
    </submittedName>
</protein>
<dbReference type="EMBL" id="GEGO01003336">
    <property type="protein sequence ID" value="JAR92068.1"/>
    <property type="molecule type" value="Transcribed_RNA"/>
</dbReference>
<proteinExistence type="predicted"/>
<organism evidence="2">
    <name type="scientific">Ixodes ricinus</name>
    <name type="common">Common tick</name>
    <name type="synonym">Acarus ricinus</name>
    <dbReference type="NCBI Taxonomy" id="34613"/>
    <lineage>
        <taxon>Eukaryota</taxon>
        <taxon>Metazoa</taxon>
        <taxon>Ecdysozoa</taxon>
        <taxon>Arthropoda</taxon>
        <taxon>Chelicerata</taxon>
        <taxon>Arachnida</taxon>
        <taxon>Acari</taxon>
        <taxon>Parasitiformes</taxon>
        <taxon>Ixodida</taxon>
        <taxon>Ixodoidea</taxon>
        <taxon>Ixodidae</taxon>
        <taxon>Ixodinae</taxon>
        <taxon>Ixodes</taxon>
    </lineage>
</organism>
<reference evidence="2" key="1">
    <citation type="journal article" date="2018" name="PLoS Negl. Trop. Dis.">
        <title>Sialome diversity of ticks revealed by RNAseq of single tick salivary glands.</title>
        <authorList>
            <person name="Perner J."/>
            <person name="Kropackova S."/>
            <person name="Kopacek P."/>
            <person name="Ribeiro J.M."/>
        </authorList>
    </citation>
    <scope>NUCLEOTIDE SEQUENCE</scope>
    <source>
        <strain evidence="2">Siblings of single egg batch collected in Ceske Budejovice</strain>
        <tissue evidence="2">Salivary glands</tissue>
    </source>
</reference>
<name>A0A147BMQ0_IXORI</name>
<keyword evidence="1" id="KW-0812">Transmembrane</keyword>